<evidence type="ECO:0000259" key="1">
    <source>
        <dbReference type="SMART" id="SM00829"/>
    </source>
</evidence>
<reference evidence="2" key="1">
    <citation type="submission" date="2023-05" db="EMBL/GenBank/DDBJ databases">
        <authorList>
            <person name="Zhang X."/>
        </authorList>
    </citation>
    <scope>NUCLEOTIDE SEQUENCE</scope>
    <source>
        <strain evidence="2">YF14B1</strain>
    </source>
</reference>
<dbReference type="RefSeq" id="WP_313981968.1">
    <property type="nucleotide sequence ID" value="NZ_JASJOS010000008.1"/>
</dbReference>
<dbReference type="Gene3D" id="3.90.180.10">
    <property type="entry name" value="Medium-chain alcohol dehydrogenases, catalytic domain"/>
    <property type="match status" value="1"/>
</dbReference>
<protein>
    <submittedName>
        <fullName evidence="2">NAD(P)-dependent alcohol dehydrogenase</fullName>
    </submittedName>
</protein>
<gene>
    <name evidence="2" type="ORF">QNI16_19365</name>
</gene>
<dbReference type="Proteomes" id="UP001241110">
    <property type="component" value="Unassembled WGS sequence"/>
</dbReference>
<dbReference type="InterPro" id="IPR013154">
    <property type="entry name" value="ADH-like_N"/>
</dbReference>
<organism evidence="2 3">
    <name type="scientific">Xanthocytophaga flava</name>
    <dbReference type="NCBI Taxonomy" id="3048013"/>
    <lineage>
        <taxon>Bacteria</taxon>
        <taxon>Pseudomonadati</taxon>
        <taxon>Bacteroidota</taxon>
        <taxon>Cytophagia</taxon>
        <taxon>Cytophagales</taxon>
        <taxon>Rhodocytophagaceae</taxon>
        <taxon>Xanthocytophaga</taxon>
    </lineage>
</organism>
<comment type="caution">
    <text evidence="2">The sequence shown here is derived from an EMBL/GenBank/DDBJ whole genome shotgun (WGS) entry which is preliminary data.</text>
</comment>
<dbReference type="InterPro" id="IPR011032">
    <property type="entry name" value="GroES-like_sf"/>
</dbReference>
<dbReference type="EMBL" id="JASJOS010000008">
    <property type="protein sequence ID" value="MDJ1482668.1"/>
    <property type="molecule type" value="Genomic_DNA"/>
</dbReference>
<name>A0AAE3QSM1_9BACT</name>
<dbReference type="PANTHER" id="PTHR11695">
    <property type="entry name" value="ALCOHOL DEHYDROGENASE RELATED"/>
    <property type="match status" value="1"/>
</dbReference>
<evidence type="ECO:0000313" key="3">
    <source>
        <dbReference type="Proteomes" id="UP001241110"/>
    </source>
</evidence>
<dbReference type="PANTHER" id="PTHR11695:SF294">
    <property type="entry name" value="RETICULON-4-INTERACTING PROTEIN 1, MITOCHONDRIAL"/>
    <property type="match status" value="1"/>
</dbReference>
<dbReference type="GO" id="GO:0016491">
    <property type="term" value="F:oxidoreductase activity"/>
    <property type="evidence" value="ECO:0007669"/>
    <property type="project" value="InterPro"/>
</dbReference>
<dbReference type="CDD" id="cd08267">
    <property type="entry name" value="MDR1"/>
    <property type="match status" value="1"/>
</dbReference>
<dbReference type="InterPro" id="IPR020843">
    <property type="entry name" value="ER"/>
</dbReference>
<proteinExistence type="predicted"/>
<feature type="domain" description="Enoyl reductase (ER)" evidence="1">
    <location>
        <begin position="10"/>
        <end position="311"/>
    </location>
</feature>
<dbReference type="SUPFAM" id="SSF50129">
    <property type="entry name" value="GroES-like"/>
    <property type="match status" value="1"/>
</dbReference>
<dbReference type="Pfam" id="PF08240">
    <property type="entry name" value="ADH_N"/>
    <property type="match status" value="1"/>
</dbReference>
<dbReference type="InterPro" id="IPR050700">
    <property type="entry name" value="YIM1/Zinc_Alcohol_DH_Fams"/>
</dbReference>
<sequence>MKTIAYNMFGGTEVLQTLDESTPSIQADQVLIKVKAVSVNPLDWKIRKGEMKLMSGSKFPKHTGTDFAGVIEEVGSSATTFKKGDEVFGIVKNNMKEGALGEYVAVSATSVWQKPAAISYAQAASIPTVGGAAVAAFQKMGKINSQSHILVNGATGGFGMFLLQLLKPTGANVTAVTSTNGVAYAKEWGATSVVDYKKENILSRKATYDVVIDLSGKMGYKNAKQIMKPQALFLNPVPQPIDIPTTLIQNLFRSKKHIALITAPSEKSINLLLQGIDKGLAIEVGKVFPFTQTQEAYQYAEKGGYIGKVVIELA</sequence>
<evidence type="ECO:0000313" key="2">
    <source>
        <dbReference type="EMBL" id="MDJ1482668.1"/>
    </source>
</evidence>
<dbReference type="Gene3D" id="3.40.50.720">
    <property type="entry name" value="NAD(P)-binding Rossmann-like Domain"/>
    <property type="match status" value="1"/>
</dbReference>
<dbReference type="SMART" id="SM00829">
    <property type="entry name" value="PKS_ER"/>
    <property type="match status" value="1"/>
</dbReference>
<accession>A0AAE3QSM1</accession>
<dbReference type="InterPro" id="IPR036291">
    <property type="entry name" value="NAD(P)-bd_dom_sf"/>
</dbReference>
<dbReference type="SUPFAM" id="SSF51735">
    <property type="entry name" value="NAD(P)-binding Rossmann-fold domains"/>
    <property type="match status" value="1"/>
</dbReference>
<dbReference type="Pfam" id="PF13602">
    <property type="entry name" value="ADH_zinc_N_2"/>
    <property type="match status" value="1"/>
</dbReference>
<dbReference type="AlphaFoldDB" id="A0AAE3QSM1"/>